<feature type="domain" description="SMP" evidence="3">
    <location>
        <begin position="133"/>
        <end position="189"/>
    </location>
</feature>
<dbReference type="InterPro" id="IPR042971">
    <property type="entry name" value="LEA_SMP"/>
</dbReference>
<organism evidence="4 5">
    <name type="scientific">Castilleja foliolosa</name>
    <dbReference type="NCBI Taxonomy" id="1961234"/>
    <lineage>
        <taxon>Eukaryota</taxon>
        <taxon>Viridiplantae</taxon>
        <taxon>Streptophyta</taxon>
        <taxon>Embryophyta</taxon>
        <taxon>Tracheophyta</taxon>
        <taxon>Spermatophyta</taxon>
        <taxon>Magnoliopsida</taxon>
        <taxon>eudicotyledons</taxon>
        <taxon>Gunneridae</taxon>
        <taxon>Pentapetalae</taxon>
        <taxon>asterids</taxon>
        <taxon>lamiids</taxon>
        <taxon>Lamiales</taxon>
        <taxon>Orobanchaceae</taxon>
        <taxon>Pedicularideae</taxon>
        <taxon>Castillejinae</taxon>
        <taxon>Castilleja</taxon>
    </lineage>
</organism>
<evidence type="ECO:0000313" key="5">
    <source>
        <dbReference type="Proteomes" id="UP001632038"/>
    </source>
</evidence>
<evidence type="ECO:0000259" key="3">
    <source>
        <dbReference type="Pfam" id="PF04927"/>
    </source>
</evidence>
<sequence>MSQQQPIRQHVAEEQQQEPIKYGDLFQVSGELSDKPVAPVDASMMQSAETTLLGQTQKGGPAAVMQAAATRNERAGLVGHHDVTDFADEGVTVEELDLPGNRVIAETVAGQVVGRSVQAKLMETATQVRQTKITIGEALEASARKAGDKPVDHSDAAAITAAEHRATGSNIISPGGLAATAQSAAAFNDGLIGDQGKVKLADILKGARDKLAVDKIAKLEDAEGIMAASLTDDPNMKVHPGGVAAAVMEAVRMNVRGSI</sequence>
<dbReference type="InterPro" id="IPR007011">
    <property type="entry name" value="LEA_SMP_dom"/>
</dbReference>
<feature type="domain" description="SMP" evidence="3">
    <location>
        <begin position="20"/>
        <end position="75"/>
    </location>
</feature>
<reference evidence="5" key="1">
    <citation type="journal article" date="2024" name="IScience">
        <title>Strigolactones Initiate the Formation of Haustorium-like Structures in Castilleja.</title>
        <authorList>
            <person name="Buerger M."/>
            <person name="Peterson D."/>
            <person name="Chory J."/>
        </authorList>
    </citation>
    <scope>NUCLEOTIDE SEQUENCE [LARGE SCALE GENOMIC DNA]</scope>
</reference>
<dbReference type="Pfam" id="PF04927">
    <property type="entry name" value="SMP"/>
    <property type="match status" value="3"/>
</dbReference>
<evidence type="ECO:0000256" key="1">
    <source>
        <dbReference type="ARBA" id="ARBA00010733"/>
    </source>
</evidence>
<comment type="similarity">
    <text evidence="1">Belongs to the LEA type SMP family.</text>
</comment>
<evidence type="ECO:0000313" key="4">
    <source>
        <dbReference type="EMBL" id="KAL3626293.1"/>
    </source>
</evidence>
<protein>
    <recommendedName>
        <fullName evidence="3">SMP domain-containing protein</fullName>
    </recommendedName>
</protein>
<feature type="domain" description="SMP" evidence="3">
    <location>
        <begin position="198"/>
        <end position="256"/>
    </location>
</feature>
<dbReference type="PANTHER" id="PTHR31174:SF7">
    <property type="entry name" value="LATE EMBRYOGENESIS ABUNDANT PROTEIN 31-RELATED"/>
    <property type="match status" value="1"/>
</dbReference>
<dbReference type="EMBL" id="JAVIJP010000047">
    <property type="protein sequence ID" value="KAL3626293.1"/>
    <property type="molecule type" value="Genomic_DNA"/>
</dbReference>
<comment type="caution">
    <text evidence="4">The sequence shown here is derived from an EMBL/GenBank/DDBJ whole genome shotgun (WGS) entry which is preliminary data.</text>
</comment>
<gene>
    <name evidence="4" type="ORF">CASFOL_029842</name>
</gene>
<dbReference type="PANTHER" id="PTHR31174">
    <property type="entry name" value="SEED MATURATION FAMILY PROTEIN"/>
    <property type="match status" value="1"/>
</dbReference>
<proteinExistence type="inferred from homology"/>
<dbReference type="AlphaFoldDB" id="A0ABD3C8Y7"/>
<keyword evidence="2" id="KW-0677">Repeat</keyword>
<dbReference type="Proteomes" id="UP001632038">
    <property type="component" value="Unassembled WGS sequence"/>
</dbReference>
<name>A0ABD3C8Y7_9LAMI</name>
<accession>A0ABD3C8Y7</accession>
<evidence type="ECO:0000256" key="2">
    <source>
        <dbReference type="ARBA" id="ARBA00022737"/>
    </source>
</evidence>
<keyword evidence="5" id="KW-1185">Reference proteome</keyword>